<dbReference type="STRING" id="502025.Hoch_2526"/>
<keyword evidence="1" id="KW-1133">Transmembrane helix</keyword>
<keyword evidence="1" id="KW-0472">Membrane</keyword>
<evidence type="ECO:0000259" key="3">
    <source>
        <dbReference type="Pfam" id="PF08308"/>
    </source>
</evidence>
<dbReference type="InterPro" id="IPR011990">
    <property type="entry name" value="TPR-like_helical_dom_sf"/>
</dbReference>
<dbReference type="eggNOG" id="COG0457">
    <property type="taxonomic scope" value="Bacteria"/>
</dbReference>
<dbReference type="Pfam" id="PF08308">
    <property type="entry name" value="PEGA"/>
    <property type="match status" value="1"/>
</dbReference>
<dbReference type="EMBL" id="CP001804">
    <property type="protein sequence ID" value="ACY15062.1"/>
    <property type="molecule type" value="Genomic_DNA"/>
</dbReference>
<gene>
    <name evidence="4" type="ordered locus">Hoch_2526</name>
</gene>
<keyword evidence="1" id="KW-0812">Transmembrane</keyword>
<protein>
    <recommendedName>
        <fullName evidence="3">PEGA domain-containing protein</fullName>
    </recommendedName>
</protein>
<evidence type="ECO:0000256" key="2">
    <source>
        <dbReference type="SAM" id="SignalP"/>
    </source>
</evidence>
<evidence type="ECO:0000313" key="5">
    <source>
        <dbReference type="Proteomes" id="UP000001880"/>
    </source>
</evidence>
<accession>D0LKL4</accession>
<dbReference type="SUPFAM" id="SSF48452">
    <property type="entry name" value="TPR-like"/>
    <property type="match status" value="1"/>
</dbReference>
<feature type="signal peptide" evidence="2">
    <location>
        <begin position="1"/>
        <end position="34"/>
    </location>
</feature>
<dbReference type="AlphaFoldDB" id="D0LKL4"/>
<feature type="domain" description="PEGA" evidence="3">
    <location>
        <begin position="185"/>
        <end position="250"/>
    </location>
</feature>
<evidence type="ECO:0000256" key="1">
    <source>
        <dbReference type="SAM" id="Phobius"/>
    </source>
</evidence>
<dbReference type="Proteomes" id="UP000001880">
    <property type="component" value="Chromosome"/>
</dbReference>
<dbReference type="InterPro" id="IPR013229">
    <property type="entry name" value="PEGA"/>
</dbReference>
<feature type="chain" id="PRO_5003010201" description="PEGA domain-containing protein" evidence="2">
    <location>
        <begin position="35"/>
        <end position="391"/>
    </location>
</feature>
<reference evidence="4 5" key="1">
    <citation type="journal article" date="2010" name="Stand. Genomic Sci.">
        <title>Complete genome sequence of Haliangium ochraceum type strain (SMP-2).</title>
        <authorList>
            <consortium name="US DOE Joint Genome Institute (JGI-PGF)"/>
            <person name="Ivanova N."/>
            <person name="Daum C."/>
            <person name="Lang E."/>
            <person name="Abt B."/>
            <person name="Kopitz M."/>
            <person name="Saunders E."/>
            <person name="Lapidus A."/>
            <person name="Lucas S."/>
            <person name="Glavina Del Rio T."/>
            <person name="Nolan M."/>
            <person name="Tice H."/>
            <person name="Copeland A."/>
            <person name="Cheng J.F."/>
            <person name="Chen F."/>
            <person name="Bruce D."/>
            <person name="Goodwin L."/>
            <person name="Pitluck S."/>
            <person name="Mavromatis K."/>
            <person name="Pati A."/>
            <person name="Mikhailova N."/>
            <person name="Chen A."/>
            <person name="Palaniappan K."/>
            <person name="Land M."/>
            <person name="Hauser L."/>
            <person name="Chang Y.J."/>
            <person name="Jeffries C.D."/>
            <person name="Detter J.C."/>
            <person name="Brettin T."/>
            <person name="Rohde M."/>
            <person name="Goker M."/>
            <person name="Bristow J."/>
            <person name="Markowitz V."/>
            <person name="Eisen J.A."/>
            <person name="Hugenholtz P."/>
            <person name="Kyrpides N.C."/>
            <person name="Klenk H.P."/>
        </authorList>
    </citation>
    <scope>NUCLEOTIDE SEQUENCE [LARGE SCALE GENOMIC DNA]</scope>
    <source>
        <strain evidence="5">DSM 14365 / CIP 107738 / JCM 11303 / AJ 13395 / SMP-2</strain>
    </source>
</reference>
<keyword evidence="2" id="KW-0732">Signal</keyword>
<dbReference type="KEGG" id="hoh:Hoch_2526"/>
<organism evidence="4 5">
    <name type="scientific">Haliangium ochraceum (strain DSM 14365 / JCM 11303 / SMP-2)</name>
    <dbReference type="NCBI Taxonomy" id="502025"/>
    <lineage>
        <taxon>Bacteria</taxon>
        <taxon>Pseudomonadati</taxon>
        <taxon>Myxococcota</taxon>
        <taxon>Polyangia</taxon>
        <taxon>Haliangiales</taxon>
        <taxon>Kofleriaceae</taxon>
        <taxon>Haliangium</taxon>
    </lineage>
</organism>
<name>D0LKL4_HALO1</name>
<sequence>MSFESETTQRIAPWRACAFALLAAMLLTAGPVYADERIPDQPDEITATEEDLPPGEVVGLDENGVSPESAPVPSFAAARRDEPPWAEGVSADDQALARELFEEANRLMDDALFSEAAALYREALEHWQHPRLSFNLALALMEQERAIAAYRAFGEALRYGVAGLEAERFELAERYRALLAKQIAELRITCDEPGAEVALDGEVVLQGPGEYRDLVLVGAHRVVASKPGYAAVTRSLVLAAGDERAVALKLLRLDQLTREVTPSGYKWGWITLGTGAALASVGGLLSWRSIDGYARYDAEVAAACDGMCDREELSRFSDIRTAAERDENLAVIAYAAGGAVALAGVVLAYVYRPYQERVEVDGDSDIEMGAGAAIVPRVAPDMVGVSAVFRF</sequence>
<proteinExistence type="predicted"/>
<dbReference type="HOGENOM" id="CLU_052613_0_0_7"/>
<evidence type="ECO:0000313" key="4">
    <source>
        <dbReference type="EMBL" id="ACY15062.1"/>
    </source>
</evidence>
<keyword evidence="5" id="KW-1185">Reference proteome</keyword>
<dbReference type="OrthoDB" id="5521179at2"/>
<feature type="transmembrane region" description="Helical" evidence="1">
    <location>
        <begin position="329"/>
        <end position="351"/>
    </location>
</feature>